<organism evidence="20 21">
    <name type="scientific">Iodidimonas muriae</name>
    <dbReference type="NCBI Taxonomy" id="261467"/>
    <lineage>
        <taxon>Bacteria</taxon>
        <taxon>Pseudomonadati</taxon>
        <taxon>Pseudomonadota</taxon>
        <taxon>Alphaproteobacteria</taxon>
        <taxon>Iodidimonadales</taxon>
        <taxon>Iodidimonadaceae</taxon>
        <taxon>Iodidimonas</taxon>
    </lineage>
</organism>
<dbReference type="NCBIfam" id="TIGR02866">
    <property type="entry name" value="CoxB"/>
    <property type="match status" value="1"/>
</dbReference>
<evidence type="ECO:0000256" key="2">
    <source>
        <dbReference type="ARBA" id="ARBA00007866"/>
    </source>
</evidence>
<evidence type="ECO:0000313" key="20">
    <source>
        <dbReference type="EMBL" id="GGO11097.1"/>
    </source>
</evidence>
<keyword evidence="8 14" id="KW-0249">Electron transport</keyword>
<keyword evidence="17" id="KW-0732">Signal</keyword>
<evidence type="ECO:0000259" key="19">
    <source>
        <dbReference type="PROSITE" id="PS50999"/>
    </source>
</evidence>
<dbReference type="InterPro" id="IPR002429">
    <property type="entry name" value="CcO_II-like_C"/>
</dbReference>
<name>A0ABQ2LD17_9PROT</name>
<evidence type="ECO:0000256" key="15">
    <source>
        <dbReference type="RuleBase" id="RU004024"/>
    </source>
</evidence>
<sequence length="306" mass="34370">MKKLLGIIGAALFASTSGAVSAVAQVVRKGEDGHFGFQPAATPIMEQLTSFHNLLLWIITVITVMVAILLVWVMIRYNRKSNPKPSKTSHNTLVEVVWTVVPILILVLIAIPSFKLLYLQDEIPEADLVVKATGHQWYWSYEYPDYDNMAFDALMLDEKYYTDMSSDAQGERQDAEMRLAEFLVRDEPPQTFRLLDTDTRIVVPVGKVVKMLVTASDVLHSWAIPSFGVKIDAVPGRLNETWFQADEIGTYYGQCSEICGIRHAYMPIVVEVVSEEDFKLWVEKARAEYAEAPGSTRLASAGRQVH</sequence>
<evidence type="ECO:0000256" key="5">
    <source>
        <dbReference type="ARBA" id="ARBA00022692"/>
    </source>
</evidence>
<evidence type="ECO:0000256" key="13">
    <source>
        <dbReference type="ARBA" id="ARBA00047816"/>
    </source>
</evidence>
<keyword evidence="7" id="KW-1278">Translocase</keyword>
<comment type="subcellular location">
    <subcellularLocation>
        <location evidence="14">Cell membrane</location>
        <topology evidence="14">Multi-pass membrane protein</topology>
    </subcellularLocation>
    <subcellularLocation>
        <location evidence="1">Membrane</location>
        <topology evidence="1">Multi-pass membrane protein</topology>
    </subcellularLocation>
</comment>
<comment type="function">
    <text evidence="12 15">Subunits I and II form the functional core of the enzyme complex. Electrons originating in cytochrome c are transferred via heme a and Cu(A) to the binuclear center formed by heme a3 and Cu(B).</text>
</comment>
<accession>A0ABQ2LD17</accession>
<feature type="transmembrane region" description="Helical" evidence="16">
    <location>
        <begin position="54"/>
        <end position="75"/>
    </location>
</feature>
<feature type="signal peptide" evidence="17">
    <location>
        <begin position="1"/>
        <end position="22"/>
    </location>
</feature>
<comment type="caution">
    <text evidence="20">The sequence shown here is derived from an EMBL/GenBank/DDBJ whole genome shotgun (WGS) entry which is preliminary data.</text>
</comment>
<reference evidence="21" key="1">
    <citation type="journal article" date="2019" name="Int. J. Syst. Evol. Microbiol.">
        <title>The Global Catalogue of Microorganisms (GCM) 10K type strain sequencing project: providing services to taxonomists for standard genome sequencing and annotation.</title>
        <authorList>
            <consortium name="The Broad Institute Genomics Platform"/>
            <consortium name="The Broad Institute Genome Sequencing Center for Infectious Disease"/>
            <person name="Wu L."/>
            <person name="Ma J."/>
        </authorList>
    </citation>
    <scope>NUCLEOTIDE SEQUENCE [LARGE SCALE GENOMIC DNA]</scope>
    <source>
        <strain evidence="21">JCM 17843</strain>
    </source>
</reference>
<keyword evidence="11 16" id="KW-0472">Membrane</keyword>
<dbReference type="Gene3D" id="2.60.40.420">
    <property type="entry name" value="Cupredoxins - blue copper proteins"/>
    <property type="match status" value="1"/>
</dbReference>
<dbReference type="InterPro" id="IPR014222">
    <property type="entry name" value="Cyt_c_oxidase_su2"/>
</dbReference>
<dbReference type="SUPFAM" id="SSF49503">
    <property type="entry name" value="Cupredoxins"/>
    <property type="match status" value="1"/>
</dbReference>
<dbReference type="InterPro" id="IPR036257">
    <property type="entry name" value="Cyt_c_oxidase_su2_TM_sf"/>
</dbReference>
<comment type="similarity">
    <text evidence="2 14">Belongs to the cytochrome c oxidase subunit 2 family.</text>
</comment>
<keyword evidence="21" id="KW-1185">Reference proteome</keyword>
<evidence type="ECO:0000259" key="18">
    <source>
        <dbReference type="PROSITE" id="PS50857"/>
    </source>
</evidence>
<evidence type="ECO:0000256" key="9">
    <source>
        <dbReference type="ARBA" id="ARBA00022989"/>
    </source>
</evidence>
<dbReference type="InterPro" id="IPR008972">
    <property type="entry name" value="Cupredoxin"/>
</dbReference>
<dbReference type="InterPro" id="IPR011759">
    <property type="entry name" value="Cyt_c_oxidase_su2_TM_dom"/>
</dbReference>
<evidence type="ECO:0000256" key="17">
    <source>
        <dbReference type="SAM" id="SignalP"/>
    </source>
</evidence>
<dbReference type="PROSITE" id="PS00078">
    <property type="entry name" value="COX2"/>
    <property type="match status" value="1"/>
</dbReference>
<dbReference type="InterPro" id="IPR034210">
    <property type="entry name" value="CcO_II_C"/>
</dbReference>
<dbReference type="PROSITE" id="PS50857">
    <property type="entry name" value="COX2_CUA"/>
    <property type="match status" value="1"/>
</dbReference>
<evidence type="ECO:0000256" key="4">
    <source>
        <dbReference type="ARBA" id="ARBA00022660"/>
    </source>
</evidence>
<dbReference type="RefSeq" id="WP_188873715.1">
    <property type="nucleotide sequence ID" value="NZ_BMOV01000004.1"/>
</dbReference>
<evidence type="ECO:0000256" key="8">
    <source>
        <dbReference type="ARBA" id="ARBA00022982"/>
    </source>
</evidence>
<keyword evidence="4 14" id="KW-0679">Respiratory chain</keyword>
<evidence type="ECO:0000256" key="10">
    <source>
        <dbReference type="ARBA" id="ARBA00023008"/>
    </source>
</evidence>
<evidence type="ECO:0000256" key="14">
    <source>
        <dbReference type="RuleBase" id="RU000456"/>
    </source>
</evidence>
<proteinExistence type="inferred from homology"/>
<dbReference type="CDD" id="cd13912">
    <property type="entry name" value="CcO_II_C"/>
    <property type="match status" value="1"/>
</dbReference>
<dbReference type="Pfam" id="PF02790">
    <property type="entry name" value="COX2_TM"/>
    <property type="match status" value="1"/>
</dbReference>
<evidence type="ECO:0000256" key="11">
    <source>
        <dbReference type="ARBA" id="ARBA00023136"/>
    </source>
</evidence>
<evidence type="ECO:0000256" key="7">
    <source>
        <dbReference type="ARBA" id="ARBA00022967"/>
    </source>
</evidence>
<dbReference type="Pfam" id="PF00116">
    <property type="entry name" value="COX2"/>
    <property type="match status" value="2"/>
</dbReference>
<feature type="domain" description="Cytochrome oxidase subunit II transmembrane region profile" evidence="19">
    <location>
        <begin position="29"/>
        <end position="124"/>
    </location>
</feature>
<protein>
    <recommendedName>
        <fullName evidence="15">Cytochrome c oxidase subunit 2</fullName>
        <ecNumber evidence="15">7.1.1.9</ecNumber>
    </recommendedName>
</protein>
<evidence type="ECO:0000256" key="3">
    <source>
        <dbReference type="ARBA" id="ARBA00022448"/>
    </source>
</evidence>
<dbReference type="InterPro" id="IPR045187">
    <property type="entry name" value="CcO_II"/>
</dbReference>
<dbReference type="PRINTS" id="PR01166">
    <property type="entry name" value="CYCOXIDASEII"/>
</dbReference>
<keyword evidence="3 14" id="KW-0813">Transport</keyword>
<dbReference type="PANTHER" id="PTHR22888:SF9">
    <property type="entry name" value="CYTOCHROME C OXIDASE SUBUNIT 2"/>
    <property type="match status" value="1"/>
</dbReference>
<gene>
    <name evidence="20" type="ORF">GCM10007972_14610</name>
</gene>
<feature type="transmembrane region" description="Helical" evidence="16">
    <location>
        <begin position="96"/>
        <end position="118"/>
    </location>
</feature>
<feature type="domain" description="Cytochrome oxidase subunit II copper A binding" evidence="18">
    <location>
        <begin position="125"/>
        <end position="284"/>
    </location>
</feature>
<keyword evidence="6 15" id="KW-0479">Metal-binding</keyword>
<evidence type="ECO:0000313" key="21">
    <source>
        <dbReference type="Proteomes" id="UP000602381"/>
    </source>
</evidence>
<evidence type="ECO:0000256" key="16">
    <source>
        <dbReference type="SAM" id="Phobius"/>
    </source>
</evidence>
<evidence type="ECO:0000256" key="6">
    <source>
        <dbReference type="ARBA" id="ARBA00022723"/>
    </source>
</evidence>
<dbReference type="Proteomes" id="UP000602381">
    <property type="component" value="Unassembled WGS sequence"/>
</dbReference>
<evidence type="ECO:0000256" key="12">
    <source>
        <dbReference type="ARBA" id="ARBA00024688"/>
    </source>
</evidence>
<dbReference type="PROSITE" id="PS50999">
    <property type="entry name" value="COX2_TM"/>
    <property type="match status" value="1"/>
</dbReference>
<dbReference type="EC" id="7.1.1.9" evidence="15"/>
<feature type="chain" id="PRO_5045871347" description="Cytochrome c oxidase subunit 2" evidence="17">
    <location>
        <begin position="23"/>
        <end position="306"/>
    </location>
</feature>
<evidence type="ECO:0000256" key="1">
    <source>
        <dbReference type="ARBA" id="ARBA00004141"/>
    </source>
</evidence>
<dbReference type="SUPFAM" id="SSF81464">
    <property type="entry name" value="Cytochrome c oxidase subunit II-like, transmembrane region"/>
    <property type="match status" value="1"/>
</dbReference>
<dbReference type="EMBL" id="BMOV01000004">
    <property type="protein sequence ID" value="GGO11097.1"/>
    <property type="molecule type" value="Genomic_DNA"/>
</dbReference>
<dbReference type="Gene3D" id="1.10.287.90">
    <property type="match status" value="1"/>
</dbReference>
<dbReference type="InterPro" id="IPR001505">
    <property type="entry name" value="Copper_CuA"/>
</dbReference>
<keyword evidence="9 16" id="KW-1133">Transmembrane helix</keyword>
<dbReference type="PANTHER" id="PTHR22888">
    <property type="entry name" value="CYTOCHROME C OXIDASE, SUBUNIT II"/>
    <property type="match status" value="1"/>
</dbReference>
<comment type="cofactor">
    <cofactor evidence="15">
        <name>Cu cation</name>
        <dbReference type="ChEBI" id="CHEBI:23378"/>
    </cofactor>
    <text evidence="15">Binds a copper A center.</text>
</comment>
<keyword evidence="10 15" id="KW-0186">Copper</keyword>
<comment type="catalytic activity">
    <reaction evidence="13 15">
        <text>4 Fe(II)-[cytochrome c] + O2 + 8 H(+)(in) = 4 Fe(III)-[cytochrome c] + 2 H2O + 4 H(+)(out)</text>
        <dbReference type="Rhea" id="RHEA:11436"/>
        <dbReference type="Rhea" id="RHEA-COMP:10350"/>
        <dbReference type="Rhea" id="RHEA-COMP:14399"/>
        <dbReference type="ChEBI" id="CHEBI:15377"/>
        <dbReference type="ChEBI" id="CHEBI:15378"/>
        <dbReference type="ChEBI" id="CHEBI:15379"/>
        <dbReference type="ChEBI" id="CHEBI:29033"/>
        <dbReference type="ChEBI" id="CHEBI:29034"/>
        <dbReference type="EC" id="7.1.1.9"/>
    </reaction>
</comment>
<keyword evidence="5 14" id="KW-0812">Transmembrane</keyword>